<keyword evidence="2" id="KW-1185">Reference proteome</keyword>
<dbReference type="HOGENOM" id="CLU_111585_2_1_10"/>
<dbReference type="SUPFAM" id="SSF46785">
    <property type="entry name" value="Winged helix' DNA-binding domain"/>
    <property type="match status" value="1"/>
</dbReference>
<dbReference type="STRING" id="999422.HMPREF9944_00516"/>
<organism evidence="1 2">
    <name type="scientific">Segatella maculosa OT 289</name>
    <dbReference type="NCBI Taxonomy" id="999422"/>
    <lineage>
        <taxon>Bacteria</taxon>
        <taxon>Pseudomonadati</taxon>
        <taxon>Bacteroidota</taxon>
        <taxon>Bacteroidia</taxon>
        <taxon>Bacteroidales</taxon>
        <taxon>Prevotellaceae</taxon>
        <taxon>Segatella</taxon>
    </lineage>
</organism>
<evidence type="ECO:0008006" key="3">
    <source>
        <dbReference type="Google" id="ProtNLM"/>
    </source>
</evidence>
<reference evidence="1 2" key="1">
    <citation type="submission" date="2011-12" db="EMBL/GenBank/DDBJ databases">
        <title>The Genome Sequence of Prevotella maculosa OT 289.</title>
        <authorList>
            <consortium name="The Broad Institute Genome Sequencing Platform"/>
            <person name="Earl A."/>
            <person name="Ward D."/>
            <person name="Feldgarden M."/>
            <person name="Gevers D."/>
            <person name="Izard J."/>
            <person name="Blanton J.M."/>
            <person name="Mathney J."/>
            <person name="Tanner A.C."/>
            <person name="Dewhirst F.E."/>
            <person name="Young S.K."/>
            <person name="Zeng Q."/>
            <person name="Gargeya S."/>
            <person name="Fitzgerald M."/>
            <person name="Haas B."/>
            <person name="Abouelleil A."/>
            <person name="Alvarado L."/>
            <person name="Arachchi H.M."/>
            <person name="Berlin A."/>
            <person name="Chapman S.B."/>
            <person name="Gearin G."/>
            <person name="Goldberg J."/>
            <person name="Griggs A."/>
            <person name="Gujja S."/>
            <person name="Hansen M."/>
            <person name="Heiman D."/>
            <person name="Howarth C."/>
            <person name="Larimer J."/>
            <person name="Lui A."/>
            <person name="MacDonald P.J.P."/>
            <person name="McCowen C."/>
            <person name="Montmayeur A."/>
            <person name="Murphy C."/>
            <person name="Neiman D."/>
            <person name="Pearson M."/>
            <person name="Priest M."/>
            <person name="Roberts A."/>
            <person name="Saif S."/>
            <person name="Shea T."/>
            <person name="Sisk P."/>
            <person name="Stolte C."/>
            <person name="Sykes S."/>
            <person name="Wortman J."/>
            <person name="Nusbaum C."/>
            <person name="Birren B."/>
        </authorList>
    </citation>
    <scope>NUCLEOTIDE SEQUENCE [LARGE SCALE GENOMIC DNA]</scope>
    <source>
        <strain evidence="1 2">OT 289</strain>
    </source>
</reference>
<dbReference type="InterPro" id="IPR036390">
    <property type="entry name" value="WH_DNA-bd_sf"/>
</dbReference>
<dbReference type="EMBL" id="AGEK01000016">
    <property type="protein sequence ID" value="EHO72923.1"/>
    <property type="molecule type" value="Genomic_DNA"/>
</dbReference>
<dbReference type="Gene3D" id="1.10.10.10">
    <property type="entry name" value="Winged helix-like DNA-binding domain superfamily/Winged helix DNA-binding domain"/>
    <property type="match status" value="1"/>
</dbReference>
<evidence type="ECO:0000313" key="2">
    <source>
        <dbReference type="Proteomes" id="UP000003167"/>
    </source>
</evidence>
<name>H1HK22_9BACT</name>
<sequence>MVTDPLFPDCPVRNVLARLCGPNTLWVIHLLNERQAMTQDELEQEMKGTKRSEVSAAITVLKADNIIVSCRNTYRLSALGASIVPYIKGLVRWCEQQVSPDSFQK</sequence>
<dbReference type="InterPro" id="IPR036388">
    <property type="entry name" value="WH-like_DNA-bd_sf"/>
</dbReference>
<accession>H1HK22</accession>
<gene>
    <name evidence="1" type="ORF">HMPREF9944_00516</name>
</gene>
<dbReference type="AlphaFoldDB" id="H1HK22"/>
<protein>
    <recommendedName>
        <fullName evidence="3">HTH hxlR-type domain-containing protein</fullName>
    </recommendedName>
</protein>
<proteinExistence type="predicted"/>
<evidence type="ECO:0000313" key="1">
    <source>
        <dbReference type="EMBL" id="EHO72923.1"/>
    </source>
</evidence>
<dbReference type="OrthoDB" id="1071466at2"/>
<dbReference type="RefSeq" id="WP_008564236.1">
    <property type="nucleotide sequence ID" value="NZ_JH594501.1"/>
</dbReference>
<comment type="caution">
    <text evidence="1">The sequence shown here is derived from an EMBL/GenBank/DDBJ whole genome shotgun (WGS) entry which is preliminary data.</text>
</comment>
<dbReference type="PATRIC" id="fig|999422.3.peg.515"/>
<dbReference type="Proteomes" id="UP000003167">
    <property type="component" value="Unassembled WGS sequence"/>
</dbReference>